<evidence type="ECO:0000256" key="4">
    <source>
        <dbReference type="ARBA" id="ARBA00022741"/>
    </source>
</evidence>
<proteinExistence type="inferred from homology"/>
<comment type="similarity">
    <text evidence="6">Belongs to the HepT RNase toxin family.</text>
</comment>
<keyword evidence="1" id="KW-0597">Phosphoprotein</keyword>
<dbReference type="GO" id="GO:0110001">
    <property type="term" value="C:toxin-antitoxin complex"/>
    <property type="evidence" value="ECO:0007669"/>
    <property type="project" value="InterPro"/>
</dbReference>
<dbReference type="EMBL" id="BARS01006103">
    <property type="protein sequence ID" value="GAF83259.1"/>
    <property type="molecule type" value="Genomic_DNA"/>
</dbReference>
<name>X0SQ98_9ZZZZ</name>
<organism evidence="7">
    <name type="scientific">marine sediment metagenome</name>
    <dbReference type="NCBI Taxonomy" id="412755"/>
    <lineage>
        <taxon>unclassified sequences</taxon>
        <taxon>metagenomes</taxon>
        <taxon>ecological metagenomes</taxon>
    </lineage>
</organism>
<gene>
    <name evidence="7" type="ORF">S01H1_11934</name>
</gene>
<comment type="caution">
    <text evidence="7">The sequence shown here is derived from an EMBL/GenBank/DDBJ whole genome shotgun (WGS) entry which is preliminary data.</text>
</comment>
<dbReference type="GO" id="GO:0000166">
    <property type="term" value="F:nucleotide binding"/>
    <property type="evidence" value="ECO:0007669"/>
    <property type="project" value="UniProtKB-KW"/>
</dbReference>
<reference evidence="7" key="1">
    <citation type="journal article" date="2014" name="Front. Microbiol.">
        <title>High frequency of phylogenetically diverse reductive dehalogenase-homologous genes in deep subseafloor sedimentary metagenomes.</title>
        <authorList>
            <person name="Kawai M."/>
            <person name="Futagami T."/>
            <person name="Toyoda A."/>
            <person name="Takaki Y."/>
            <person name="Nishi S."/>
            <person name="Hori S."/>
            <person name="Arai W."/>
            <person name="Tsubouchi T."/>
            <person name="Morono Y."/>
            <person name="Uchiyama I."/>
            <person name="Ito T."/>
            <person name="Fujiyama A."/>
            <person name="Inagaki F."/>
            <person name="Takami H."/>
        </authorList>
    </citation>
    <scope>NUCLEOTIDE SEQUENCE</scope>
    <source>
        <strain evidence="7">Expedition CK06-06</strain>
    </source>
</reference>
<keyword evidence="3" id="KW-0540">Nuclease</keyword>
<keyword evidence="2" id="KW-1277">Toxin-antitoxin system</keyword>
<evidence type="ECO:0000256" key="1">
    <source>
        <dbReference type="ARBA" id="ARBA00022553"/>
    </source>
</evidence>
<keyword evidence="4" id="KW-0547">Nucleotide-binding</keyword>
<evidence type="ECO:0008006" key="8">
    <source>
        <dbReference type="Google" id="ProtNLM"/>
    </source>
</evidence>
<protein>
    <recommendedName>
        <fullName evidence="8">DUF86 domain-containing protein</fullName>
    </recommendedName>
</protein>
<evidence type="ECO:0000256" key="2">
    <source>
        <dbReference type="ARBA" id="ARBA00022649"/>
    </source>
</evidence>
<sequence length="107" mass="12924">MNRNKIKINDIKSAINKIEESLSHKKFYEFDDIEKYGILFLLQIIGEAARYLTEDFKENNKQIPWKEIIGFRNFVVHQYMDVKWEVIEKILYSDLPELETKIEKIKL</sequence>
<evidence type="ECO:0000256" key="3">
    <source>
        <dbReference type="ARBA" id="ARBA00022722"/>
    </source>
</evidence>
<dbReference type="PANTHER" id="PTHR34139:SF1">
    <property type="entry name" value="RNASE MJ1380-RELATED"/>
    <property type="match status" value="1"/>
</dbReference>
<dbReference type="Pfam" id="PF01934">
    <property type="entry name" value="HepT-like"/>
    <property type="match status" value="1"/>
</dbReference>
<dbReference type="PANTHER" id="PTHR34139">
    <property type="entry name" value="UPF0331 PROTEIN MJ0127"/>
    <property type="match status" value="1"/>
</dbReference>
<dbReference type="AlphaFoldDB" id="X0SQ98"/>
<accession>X0SQ98</accession>
<dbReference type="InterPro" id="IPR051813">
    <property type="entry name" value="HepT_RNase_toxin"/>
</dbReference>
<dbReference type="InterPro" id="IPR037038">
    <property type="entry name" value="HepT-like_sf"/>
</dbReference>
<dbReference type="Gene3D" id="1.20.120.580">
    <property type="entry name" value="bsu32300-like"/>
    <property type="match status" value="1"/>
</dbReference>
<evidence type="ECO:0000256" key="6">
    <source>
        <dbReference type="ARBA" id="ARBA00024207"/>
    </source>
</evidence>
<dbReference type="GO" id="GO:0004540">
    <property type="term" value="F:RNA nuclease activity"/>
    <property type="evidence" value="ECO:0007669"/>
    <property type="project" value="InterPro"/>
</dbReference>
<keyword evidence="5" id="KW-0378">Hydrolase</keyword>
<evidence type="ECO:0000313" key="7">
    <source>
        <dbReference type="EMBL" id="GAF83259.1"/>
    </source>
</evidence>
<dbReference type="InterPro" id="IPR008201">
    <property type="entry name" value="HepT-like"/>
</dbReference>
<dbReference type="GO" id="GO:0016787">
    <property type="term" value="F:hydrolase activity"/>
    <property type="evidence" value="ECO:0007669"/>
    <property type="project" value="UniProtKB-KW"/>
</dbReference>
<evidence type="ECO:0000256" key="5">
    <source>
        <dbReference type="ARBA" id="ARBA00022801"/>
    </source>
</evidence>